<dbReference type="PRINTS" id="PR00038">
    <property type="entry name" value="HTHLUXR"/>
</dbReference>
<keyword evidence="1" id="KW-0805">Transcription regulation</keyword>
<dbReference type="InterPro" id="IPR016032">
    <property type="entry name" value="Sig_transdc_resp-reg_C-effctor"/>
</dbReference>
<reference evidence="5" key="1">
    <citation type="submission" date="2024-05" db="EMBL/GenBank/DDBJ databases">
        <title>Genome Sequences of Four Agar- Degrading Marine Bacteria.</title>
        <authorList>
            <person name="Phillips E.K."/>
            <person name="Shaffer J.C."/>
            <person name="Henson M.W."/>
            <person name="Temperton B."/>
            <person name="Thrash C.J."/>
            <person name="Martin M.O."/>
        </authorList>
    </citation>
    <scope>NUCLEOTIDE SEQUENCE</scope>
    <source>
        <strain evidence="5">EKP203</strain>
    </source>
</reference>
<feature type="domain" description="HTH luxR-type" evidence="4">
    <location>
        <begin position="158"/>
        <end position="223"/>
    </location>
</feature>
<comment type="caution">
    <text evidence="5">The sequence shown here is derived from an EMBL/GenBank/DDBJ whole genome shotgun (WGS) entry which is preliminary data.</text>
</comment>
<keyword evidence="6" id="KW-1185">Reference proteome</keyword>
<organism evidence="5 6">
    <name type="scientific">Vibrio agarivorans</name>
    <dbReference type="NCBI Taxonomy" id="153622"/>
    <lineage>
        <taxon>Bacteria</taxon>
        <taxon>Pseudomonadati</taxon>
        <taxon>Pseudomonadota</taxon>
        <taxon>Gammaproteobacteria</taxon>
        <taxon>Vibrionales</taxon>
        <taxon>Vibrionaceae</taxon>
        <taxon>Vibrio</taxon>
    </lineage>
</organism>
<dbReference type="PROSITE" id="PS50043">
    <property type="entry name" value="HTH_LUXR_2"/>
    <property type="match status" value="1"/>
</dbReference>
<evidence type="ECO:0000256" key="1">
    <source>
        <dbReference type="ARBA" id="ARBA00023015"/>
    </source>
</evidence>
<evidence type="ECO:0000259" key="4">
    <source>
        <dbReference type="PROSITE" id="PS50043"/>
    </source>
</evidence>
<dbReference type="InterPro" id="IPR049151">
    <property type="entry name" value="CsgD-like_REC"/>
</dbReference>
<dbReference type="Pfam" id="PF00196">
    <property type="entry name" value="GerE"/>
    <property type="match status" value="1"/>
</dbReference>
<evidence type="ECO:0000313" key="5">
    <source>
        <dbReference type="EMBL" id="MDN2482543.1"/>
    </source>
</evidence>
<dbReference type="EMBL" id="JAUEOZ010000002">
    <property type="protein sequence ID" value="MDN2482543.1"/>
    <property type="molecule type" value="Genomic_DNA"/>
</dbReference>
<dbReference type="SMART" id="SM00421">
    <property type="entry name" value="HTH_LUXR"/>
    <property type="match status" value="1"/>
</dbReference>
<dbReference type="PROSITE" id="PS00622">
    <property type="entry name" value="HTH_LUXR_1"/>
    <property type="match status" value="1"/>
</dbReference>
<dbReference type="Gene3D" id="3.40.50.2300">
    <property type="match status" value="2"/>
</dbReference>
<dbReference type="PANTHER" id="PTHR44688:SF16">
    <property type="entry name" value="DNA-BINDING TRANSCRIPTIONAL ACTIVATOR DEVR_DOSR"/>
    <property type="match status" value="1"/>
</dbReference>
<evidence type="ECO:0000256" key="2">
    <source>
        <dbReference type="ARBA" id="ARBA00023125"/>
    </source>
</evidence>
<dbReference type="Pfam" id="PF21155">
    <property type="entry name" value="VpsT-like_REC"/>
    <property type="match status" value="1"/>
</dbReference>
<keyword evidence="2" id="KW-0238">DNA-binding</keyword>
<gene>
    <name evidence="5" type="ORF">QWJ08_14480</name>
</gene>
<dbReference type="RefSeq" id="WP_289962616.1">
    <property type="nucleotide sequence ID" value="NZ_JAUEOZ010000002.1"/>
</dbReference>
<dbReference type="CDD" id="cd06170">
    <property type="entry name" value="LuxR_C_like"/>
    <property type="match status" value="1"/>
</dbReference>
<protein>
    <submittedName>
        <fullName evidence="5">LuxR C-terminal-related transcriptional regulator</fullName>
    </submittedName>
</protein>
<accession>A0ABT7Y3D3</accession>
<evidence type="ECO:0000313" key="6">
    <source>
        <dbReference type="Proteomes" id="UP001169719"/>
    </source>
</evidence>
<dbReference type="SUPFAM" id="SSF46894">
    <property type="entry name" value="C-terminal effector domain of the bipartite response regulators"/>
    <property type="match status" value="1"/>
</dbReference>
<sequence>MKQQESTEIILLADVSMQSNLLKESLESNLQVMVEVLPFSELKLGRHAEGASHSWDVRENSIVVLDYSSLSEEDANFYSSLKADIARPLQEVLINCPSDISFNAIFRWRDLVGVFYLQDDLRNLVKGMTKILEGEMWLSRKLAQQYIMHYRNSHSVSTSSTYQSLTKREKQIIRLLGHGASNHQIADELFVSENTVKTHLHNIFKKINAKNRLQALLWANNNIGMEELS</sequence>
<dbReference type="InterPro" id="IPR000792">
    <property type="entry name" value="Tscrpt_reg_LuxR_C"/>
</dbReference>
<dbReference type="PANTHER" id="PTHR44688">
    <property type="entry name" value="DNA-BINDING TRANSCRIPTIONAL ACTIVATOR DEVR_DOSR"/>
    <property type="match status" value="1"/>
</dbReference>
<keyword evidence="3" id="KW-0804">Transcription</keyword>
<name>A0ABT7Y3D3_9VIBR</name>
<dbReference type="Proteomes" id="UP001169719">
    <property type="component" value="Unassembled WGS sequence"/>
</dbReference>
<proteinExistence type="predicted"/>
<evidence type="ECO:0000256" key="3">
    <source>
        <dbReference type="ARBA" id="ARBA00023163"/>
    </source>
</evidence>